<dbReference type="PANTHER" id="PTHR14873">
    <property type="entry name" value="OS06G0694100 PROTEIN"/>
    <property type="match status" value="1"/>
</dbReference>
<dbReference type="Proteomes" id="UP000525078">
    <property type="component" value="Unassembled WGS sequence"/>
</dbReference>
<dbReference type="InterPro" id="IPR016024">
    <property type="entry name" value="ARM-type_fold"/>
</dbReference>
<protein>
    <recommendedName>
        <fullName evidence="3">ARM repeat superfamily protein</fullName>
    </recommendedName>
</protein>
<dbReference type="AlphaFoldDB" id="A0A7J6GT81"/>
<sequence>MAESISNLQGLLFQLSEPIRKTILETPYTPPETGNISVKAVIDQLLPDKSSRPDSNFSDTRIRNSIKDFSLACALLSSARSPTHELLSWIPLSVSILAESAFCELSKAHCVTFSETNARKIAELGLNYGMMTEENRLIAELIPQVLPSLKDIIQESSVDKSDEVNEFSAASARAPVGFAIVAAYQFRWFVTKIDYPHLGKLCALVIPCALTAVDHWSTEVKGQGMISFIHIGKNVNAAELGSYSDVILDACCQNIASDDEIWHLVVEMSVVLVTCIQQSNPRSPWYTCLSVWFAVFERILNEMLSHLDRQPRNMDRRVAWLQHVEPLFNSIGLFLLAHFRRIFPLFFQWMGADDDETVILVLKQIFTVIRLTWIRNTPYVDRLVDELSALYKGASSKKSHEDIKRLVSEILTLLQQCKGVQFEAAYDKYRDDPSFTDAVPSQS</sequence>
<accession>A0A7J6GT81</accession>
<gene>
    <name evidence="1" type="ORF">F8388_016396</name>
</gene>
<evidence type="ECO:0000313" key="1">
    <source>
        <dbReference type="EMBL" id="KAF4386144.1"/>
    </source>
</evidence>
<evidence type="ECO:0008006" key="3">
    <source>
        <dbReference type="Google" id="ProtNLM"/>
    </source>
</evidence>
<reference evidence="1 2" key="1">
    <citation type="journal article" date="2020" name="bioRxiv">
        <title>Sequence and annotation of 42 cannabis genomes reveals extensive copy number variation in cannabinoid synthesis and pathogen resistance genes.</title>
        <authorList>
            <person name="Mckernan K.J."/>
            <person name="Helbert Y."/>
            <person name="Kane L.T."/>
            <person name="Ebling H."/>
            <person name="Zhang L."/>
            <person name="Liu B."/>
            <person name="Eaton Z."/>
            <person name="Mclaughlin S."/>
            <person name="Kingan S."/>
            <person name="Baybayan P."/>
            <person name="Concepcion G."/>
            <person name="Jordan M."/>
            <person name="Riva A."/>
            <person name="Barbazuk W."/>
            <person name="Harkins T."/>
        </authorList>
    </citation>
    <scope>NUCLEOTIDE SEQUENCE [LARGE SCALE GENOMIC DNA]</scope>
    <source>
        <strain evidence="2">cv. Jamaican Lion 4</strain>
        <tissue evidence="1">Leaf</tissue>
    </source>
</reference>
<proteinExistence type="predicted"/>
<evidence type="ECO:0000313" key="2">
    <source>
        <dbReference type="Proteomes" id="UP000525078"/>
    </source>
</evidence>
<comment type="caution">
    <text evidence="1">The sequence shown here is derived from an EMBL/GenBank/DDBJ whole genome shotgun (WGS) entry which is preliminary data.</text>
</comment>
<organism evidence="1 2">
    <name type="scientific">Cannabis sativa</name>
    <name type="common">Hemp</name>
    <name type="synonym">Marijuana</name>
    <dbReference type="NCBI Taxonomy" id="3483"/>
    <lineage>
        <taxon>Eukaryota</taxon>
        <taxon>Viridiplantae</taxon>
        <taxon>Streptophyta</taxon>
        <taxon>Embryophyta</taxon>
        <taxon>Tracheophyta</taxon>
        <taxon>Spermatophyta</taxon>
        <taxon>Magnoliopsida</taxon>
        <taxon>eudicotyledons</taxon>
        <taxon>Gunneridae</taxon>
        <taxon>Pentapetalae</taxon>
        <taxon>rosids</taxon>
        <taxon>fabids</taxon>
        <taxon>Rosales</taxon>
        <taxon>Cannabaceae</taxon>
        <taxon>Cannabis</taxon>
    </lineage>
</organism>
<name>A0A7J6GT81_CANSA</name>
<dbReference type="SUPFAM" id="SSF48371">
    <property type="entry name" value="ARM repeat"/>
    <property type="match status" value="1"/>
</dbReference>
<dbReference type="PANTHER" id="PTHR14873:SF1">
    <property type="entry name" value="OS06G0694100 PROTEIN"/>
    <property type="match status" value="1"/>
</dbReference>
<dbReference type="EMBL" id="JAATIP010000043">
    <property type="protein sequence ID" value="KAF4386144.1"/>
    <property type="molecule type" value="Genomic_DNA"/>
</dbReference>